<sequence length="264" mass="28848">MAGRHATQYSTLAPTATSTASNMIEIRPPLTEVSETNQTGIIAILTGFTLGLLLLSILVRLYVRRERNTGRQNHDDYAFYLGVVLGLAEVCVTLWLIDKGMGKNFSMLGGASLGSIKSGMAATSILNMAITLTRLVFLNTTSRSEAIHIARIQATSQLAIGYTIISCVIPYLRPLMQSYESEDSPHGRKEYSFKLSDRSRESKGSRDLIGARELQVLDRGKAKDLGLGVGEDVSDVGRLLEPERPGFVRLKSAEGVERTSRQVV</sequence>
<dbReference type="EMBL" id="JAPEVA010000001">
    <property type="protein sequence ID" value="KAJ4413330.1"/>
    <property type="molecule type" value="Genomic_DNA"/>
</dbReference>
<feature type="transmembrane region" description="Helical" evidence="2">
    <location>
        <begin position="40"/>
        <end position="63"/>
    </location>
</feature>
<evidence type="ECO:0000256" key="1">
    <source>
        <dbReference type="SAM" id="MobiDB-lite"/>
    </source>
</evidence>
<protein>
    <submittedName>
        <fullName evidence="3">Uncharacterized protein</fullName>
    </submittedName>
</protein>
<dbReference type="PANTHER" id="PTHR39614:SF2">
    <property type="entry name" value="INTEGRAL MEMBRANE PROTEIN"/>
    <property type="match status" value="1"/>
</dbReference>
<feature type="region of interest" description="Disordered" evidence="1">
    <location>
        <begin position="179"/>
        <end position="198"/>
    </location>
</feature>
<dbReference type="PANTHER" id="PTHR39614">
    <property type="entry name" value="INTEGRAL MEMBRANE PROTEIN"/>
    <property type="match status" value="1"/>
</dbReference>
<keyword evidence="2" id="KW-0472">Membrane</keyword>
<feature type="transmembrane region" description="Helical" evidence="2">
    <location>
        <begin position="117"/>
        <end position="137"/>
    </location>
</feature>
<feature type="transmembrane region" description="Helical" evidence="2">
    <location>
        <begin position="77"/>
        <end position="97"/>
    </location>
</feature>
<comment type="caution">
    <text evidence="3">The sequence shown here is derived from an EMBL/GenBank/DDBJ whole genome shotgun (WGS) entry which is preliminary data.</text>
</comment>
<feature type="compositionally biased region" description="Basic and acidic residues" evidence="1">
    <location>
        <begin position="183"/>
        <end position="198"/>
    </location>
</feature>
<evidence type="ECO:0000256" key="2">
    <source>
        <dbReference type="SAM" id="Phobius"/>
    </source>
</evidence>
<name>A0A9W8ZQT4_9PLEO</name>
<evidence type="ECO:0000313" key="3">
    <source>
        <dbReference type="EMBL" id="KAJ4413330.1"/>
    </source>
</evidence>
<proteinExistence type="predicted"/>
<keyword evidence="4" id="KW-1185">Reference proteome</keyword>
<dbReference type="AlphaFoldDB" id="A0A9W8ZQT4"/>
<keyword evidence="2" id="KW-0812">Transmembrane</keyword>
<accession>A0A9W8ZQT4</accession>
<reference evidence="3" key="1">
    <citation type="submission" date="2022-10" db="EMBL/GenBank/DDBJ databases">
        <title>Tapping the CABI collections for fungal endophytes: first genome assemblies for Collariella, Neodidymelliopsis, Ascochyta clinopodiicola, Didymella pomorum, Didymosphaeria variabile, Neocosmospora piperis and Neocucurbitaria cava.</title>
        <authorList>
            <person name="Hill R."/>
        </authorList>
    </citation>
    <scope>NUCLEOTIDE SEQUENCE</scope>
    <source>
        <strain evidence="3">IMI 355091</strain>
    </source>
</reference>
<dbReference type="OrthoDB" id="3918601at2759"/>
<evidence type="ECO:0000313" key="4">
    <source>
        <dbReference type="Proteomes" id="UP001140510"/>
    </source>
</evidence>
<organism evidence="3 4">
    <name type="scientific">Didymella pomorum</name>
    <dbReference type="NCBI Taxonomy" id="749634"/>
    <lineage>
        <taxon>Eukaryota</taxon>
        <taxon>Fungi</taxon>
        <taxon>Dikarya</taxon>
        <taxon>Ascomycota</taxon>
        <taxon>Pezizomycotina</taxon>
        <taxon>Dothideomycetes</taxon>
        <taxon>Pleosporomycetidae</taxon>
        <taxon>Pleosporales</taxon>
        <taxon>Pleosporineae</taxon>
        <taxon>Didymellaceae</taxon>
        <taxon>Didymella</taxon>
    </lineage>
</organism>
<gene>
    <name evidence="3" type="ORF">N0V91_000305</name>
</gene>
<dbReference type="Proteomes" id="UP001140510">
    <property type="component" value="Unassembled WGS sequence"/>
</dbReference>
<keyword evidence="2" id="KW-1133">Transmembrane helix</keyword>